<evidence type="ECO:0000313" key="2">
    <source>
        <dbReference type="EMBL" id="MPM94138.1"/>
    </source>
</evidence>
<dbReference type="PANTHER" id="PTHR36508:SF1">
    <property type="entry name" value="PROTEIN SLYX"/>
    <property type="match status" value="1"/>
</dbReference>
<dbReference type="AlphaFoldDB" id="A0A645DYC9"/>
<dbReference type="InterPro" id="IPR007236">
    <property type="entry name" value="SlyX"/>
</dbReference>
<feature type="compositionally biased region" description="Low complexity" evidence="1">
    <location>
        <begin position="53"/>
        <end position="65"/>
    </location>
</feature>
<dbReference type="EMBL" id="VSSQ01040819">
    <property type="protein sequence ID" value="MPM94138.1"/>
    <property type="molecule type" value="Genomic_DNA"/>
</dbReference>
<name>A0A645DYC9_9ZZZZ</name>
<sequence length="74" mass="8497">MSDTEQHTEQRLSDLEVKASFAEDLLDQLNLIIYRQQQQIDDLQRVVADLRSQLPQPGQPQGALGNVDERPPHY</sequence>
<dbReference type="Gene3D" id="1.20.5.300">
    <property type="match status" value="1"/>
</dbReference>
<organism evidence="2">
    <name type="scientific">bioreactor metagenome</name>
    <dbReference type="NCBI Taxonomy" id="1076179"/>
    <lineage>
        <taxon>unclassified sequences</taxon>
        <taxon>metagenomes</taxon>
        <taxon>ecological metagenomes</taxon>
    </lineage>
</organism>
<reference evidence="2" key="1">
    <citation type="submission" date="2019-08" db="EMBL/GenBank/DDBJ databases">
        <authorList>
            <person name="Kucharzyk K."/>
            <person name="Murdoch R.W."/>
            <person name="Higgins S."/>
            <person name="Loffler F."/>
        </authorList>
    </citation>
    <scope>NUCLEOTIDE SEQUENCE</scope>
</reference>
<dbReference type="Pfam" id="PF04102">
    <property type="entry name" value="SlyX"/>
    <property type="match status" value="1"/>
</dbReference>
<comment type="caution">
    <text evidence="2">The sequence shown here is derived from an EMBL/GenBank/DDBJ whole genome shotgun (WGS) entry which is preliminary data.</text>
</comment>
<evidence type="ECO:0000256" key="1">
    <source>
        <dbReference type="SAM" id="MobiDB-lite"/>
    </source>
</evidence>
<feature type="region of interest" description="Disordered" evidence="1">
    <location>
        <begin position="53"/>
        <end position="74"/>
    </location>
</feature>
<dbReference type="PANTHER" id="PTHR36508">
    <property type="entry name" value="PROTEIN SLYX"/>
    <property type="match status" value="1"/>
</dbReference>
<gene>
    <name evidence="2" type="primary">slyX_3</name>
    <name evidence="2" type="ORF">SDC9_141281</name>
</gene>
<accession>A0A645DYC9</accession>
<protein>
    <submittedName>
        <fullName evidence="2">Protein SlyX</fullName>
    </submittedName>
</protein>
<proteinExistence type="predicted"/>